<dbReference type="EMBL" id="PVNH01000004">
    <property type="protein sequence ID" value="PRX48688.1"/>
    <property type="molecule type" value="Genomic_DNA"/>
</dbReference>
<gene>
    <name evidence="2" type="ORF">B0I33_104506</name>
</gene>
<dbReference type="AlphaFoldDB" id="A0A2T0LXE2"/>
<comment type="caution">
    <text evidence="2">The sequence shown here is derived from an EMBL/GenBank/DDBJ whole genome shotgun (WGS) entry which is preliminary data.</text>
</comment>
<keyword evidence="3" id="KW-1185">Reference proteome</keyword>
<proteinExistence type="predicted"/>
<dbReference type="Pfam" id="PF16466">
    <property type="entry name" value="DUF5047"/>
    <property type="match status" value="1"/>
</dbReference>
<protein>
    <submittedName>
        <fullName evidence="2">Uncharacterized protein DUF5047</fullName>
    </submittedName>
</protein>
<organism evidence="2 3">
    <name type="scientific">Prauserella shujinwangii</name>
    <dbReference type="NCBI Taxonomy" id="1453103"/>
    <lineage>
        <taxon>Bacteria</taxon>
        <taxon>Bacillati</taxon>
        <taxon>Actinomycetota</taxon>
        <taxon>Actinomycetes</taxon>
        <taxon>Pseudonocardiales</taxon>
        <taxon>Pseudonocardiaceae</taxon>
        <taxon>Prauserella</taxon>
    </lineage>
</organism>
<evidence type="ECO:0000313" key="2">
    <source>
        <dbReference type="EMBL" id="PRX48688.1"/>
    </source>
</evidence>
<evidence type="ECO:0000259" key="1">
    <source>
        <dbReference type="Pfam" id="PF16466"/>
    </source>
</evidence>
<dbReference type="OrthoDB" id="4320040at2"/>
<accession>A0A2T0LXE2</accession>
<name>A0A2T0LXE2_9PSEU</name>
<sequence length="372" mass="40825">MRPVSPKFLRVLRGSHRMRARARIVAPGQTGTDPAGVEVPILTGNVVLDATADVRATLDLITLTDWPRGAGGLVAPYGAEAFVERGLVYGNGDTEWVSQGYFRLYQTEQQDVPRGAIQLAGRDRMSGIADARLLTPLQFATGTSVREVFEYLVQEVYPTASIEFDFDADNATLTRSHIAEEKRYEFLRDLATALGKTMFWDHRGVLQVRDAPDPTRPAWEVNGGEGGVLVQMSRTLTREGVYNAVVATGEAPDTENPVRAVAWDDNPDSPTYWNGPFGKVPRFYSSPFVETVEQAKAAARALLVKSIGLPYNVDLTAIPNPALEPLDPVQVRYDSGTRAETHVLERLTLPLLATEAMTATTREQTLIRIGVT</sequence>
<dbReference type="RefSeq" id="WP_106178739.1">
    <property type="nucleotide sequence ID" value="NZ_PVNH01000004.1"/>
</dbReference>
<dbReference type="Proteomes" id="UP000238362">
    <property type="component" value="Unassembled WGS sequence"/>
</dbReference>
<feature type="domain" description="DUF5047" evidence="1">
    <location>
        <begin position="44"/>
        <end position="165"/>
    </location>
</feature>
<evidence type="ECO:0000313" key="3">
    <source>
        <dbReference type="Proteomes" id="UP000238362"/>
    </source>
</evidence>
<reference evidence="2 3" key="1">
    <citation type="submission" date="2018-03" db="EMBL/GenBank/DDBJ databases">
        <title>Genomic Encyclopedia of Type Strains, Phase III (KMG-III): the genomes of soil and plant-associated and newly described type strains.</title>
        <authorList>
            <person name="Whitman W."/>
        </authorList>
    </citation>
    <scope>NUCLEOTIDE SEQUENCE [LARGE SCALE GENOMIC DNA]</scope>
    <source>
        <strain evidence="2 3">CGMCC 4.7125</strain>
    </source>
</reference>
<dbReference type="InterPro" id="IPR032490">
    <property type="entry name" value="DUF5047"/>
</dbReference>